<keyword evidence="2" id="KW-1185">Reference proteome</keyword>
<dbReference type="EMBL" id="KN834835">
    <property type="protein sequence ID" value="KIK52986.1"/>
    <property type="molecule type" value="Genomic_DNA"/>
</dbReference>
<name>A0A0D0BEG6_9AGAR</name>
<dbReference type="AlphaFoldDB" id="A0A0D0BEG6"/>
<protein>
    <submittedName>
        <fullName evidence="1">Uncharacterized protein</fullName>
    </submittedName>
</protein>
<organism evidence="1 2">
    <name type="scientific">Collybiopsis luxurians FD-317 M1</name>
    <dbReference type="NCBI Taxonomy" id="944289"/>
    <lineage>
        <taxon>Eukaryota</taxon>
        <taxon>Fungi</taxon>
        <taxon>Dikarya</taxon>
        <taxon>Basidiomycota</taxon>
        <taxon>Agaricomycotina</taxon>
        <taxon>Agaricomycetes</taxon>
        <taxon>Agaricomycetidae</taxon>
        <taxon>Agaricales</taxon>
        <taxon>Marasmiineae</taxon>
        <taxon>Omphalotaceae</taxon>
        <taxon>Collybiopsis</taxon>
        <taxon>Collybiopsis luxurians</taxon>
    </lineage>
</organism>
<proteinExistence type="predicted"/>
<reference evidence="1 2" key="1">
    <citation type="submission" date="2014-04" db="EMBL/GenBank/DDBJ databases">
        <title>Evolutionary Origins and Diversification of the Mycorrhizal Mutualists.</title>
        <authorList>
            <consortium name="DOE Joint Genome Institute"/>
            <consortium name="Mycorrhizal Genomics Consortium"/>
            <person name="Kohler A."/>
            <person name="Kuo A."/>
            <person name="Nagy L.G."/>
            <person name="Floudas D."/>
            <person name="Copeland A."/>
            <person name="Barry K.W."/>
            <person name="Cichocki N."/>
            <person name="Veneault-Fourrey C."/>
            <person name="LaButti K."/>
            <person name="Lindquist E.A."/>
            <person name="Lipzen A."/>
            <person name="Lundell T."/>
            <person name="Morin E."/>
            <person name="Murat C."/>
            <person name="Riley R."/>
            <person name="Ohm R."/>
            <person name="Sun H."/>
            <person name="Tunlid A."/>
            <person name="Henrissat B."/>
            <person name="Grigoriev I.V."/>
            <person name="Hibbett D.S."/>
            <person name="Martin F."/>
        </authorList>
    </citation>
    <scope>NUCLEOTIDE SEQUENCE [LARGE SCALE GENOMIC DNA]</scope>
    <source>
        <strain evidence="1 2">FD-317 M1</strain>
    </source>
</reference>
<dbReference type="HOGENOM" id="CLU_1185131_0_0_1"/>
<evidence type="ECO:0000313" key="2">
    <source>
        <dbReference type="Proteomes" id="UP000053593"/>
    </source>
</evidence>
<sequence length="234" mass="26521">MSSAMSPAYQAIVVKVFVLMLDIFSRAIKFMSDTKHPWTGYLRIYSQTLVKGPGMPDALQKLRNLVIHEMNDTITESHLQGMKTQVIASAVLDKAGEISQQMTEIHDLFRSHPALMNAKEASLHNSPYLVALHQHDSVNVMAFGDREAAQVVYNGVSKNWAKVLTYRRYPRPLASHGLESYVQQCLQEIKRLPPLDYTVPPHEAQYIVAFHCNHVQKVGFRKVEDAWALYEALS</sequence>
<evidence type="ECO:0000313" key="1">
    <source>
        <dbReference type="EMBL" id="KIK52986.1"/>
    </source>
</evidence>
<dbReference type="Proteomes" id="UP000053593">
    <property type="component" value="Unassembled WGS sequence"/>
</dbReference>
<accession>A0A0D0BEG6</accession>
<gene>
    <name evidence="1" type="ORF">GYMLUDRAFT_77643</name>
</gene>